<accession>A0ACC9CZ07</accession>
<dbReference type="Proteomes" id="UP000220959">
    <property type="component" value="Unassembled WGS sequence"/>
</dbReference>
<sequence length="80" mass="9237">MTREEIISMLSTELNEKWDNGVTCLIVENSDGCIPVIVHHKKDRLIVEVGEKDKKIYPIEWNELNKTSEITPLPMKISQD</sequence>
<evidence type="ECO:0000313" key="1">
    <source>
        <dbReference type="EMBL" id="PDX60994.1"/>
    </source>
</evidence>
<organism evidence="1 2">
    <name type="scientific">Faecalibacterium langellae</name>
    <dbReference type="NCBI Taxonomy" id="3435293"/>
    <lineage>
        <taxon>Bacteria</taxon>
        <taxon>Bacillati</taxon>
        <taxon>Bacillota</taxon>
        <taxon>Clostridia</taxon>
        <taxon>Eubacteriales</taxon>
        <taxon>Oscillospiraceae</taxon>
        <taxon>Faecalibacterium</taxon>
    </lineage>
</organism>
<protein>
    <submittedName>
        <fullName evidence="1">Uncharacterized protein</fullName>
    </submittedName>
</protein>
<proteinExistence type="predicted"/>
<gene>
    <name evidence="1" type="ORF">CGS49_08555</name>
</gene>
<dbReference type="EMBL" id="NMTR01000020">
    <property type="protein sequence ID" value="PDX60994.1"/>
    <property type="molecule type" value="Genomic_DNA"/>
</dbReference>
<keyword evidence="2" id="KW-1185">Reference proteome</keyword>
<comment type="caution">
    <text evidence="1">The sequence shown here is derived from an EMBL/GenBank/DDBJ whole genome shotgun (WGS) entry which is preliminary data.</text>
</comment>
<name>A0ACC9CZ07_9FIRM</name>
<reference evidence="1 2" key="1">
    <citation type="journal article" date="2017" name="Front. Microbiol.">
        <title>New Insights into the Diversity of the Genus Faecalibacterium.</title>
        <authorList>
            <person name="Benevides L."/>
            <person name="Burman S."/>
            <person name="Martin R."/>
            <person name="Robert V."/>
            <person name="Thomas M."/>
            <person name="Miquel S."/>
            <person name="Chain F."/>
            <person name="Sokol H."/>
            <person name="Bermudez-Humaran L.G."/>
            <person name="Morrison M."/>
            <person name="Langella P."/>
            <person name="Azevedo V.A."/>
            <person name="Chatel J.M."/>
            <person name="Soares S."/>
        </authorList>
    </citation>
    <scope>NUCLEOTIDE SEQUENCE [LARGE SCALE GENOMIC DNA]</scope>
    <source>
        <strain evidence="2">CNCM I-4541</strain>
    </source>
</reference>
<evidence type="ECO:0000313" key="2">
    <source>
        <dbReference type="Proteomes" id="UP000220959"/>
    </source>
</evidence>